<dbReference type="PANTHER" id="PTHR35146:SF1">
    <property type="entry name" value="UPF0178 PROTEIN YAII"/>
    <property type="match status" value="1"/>
</dbReference>
<evidence type="ECO:0000313" key="3">
    <source>
        <dbReference type="EMBL" id="GLI92388.1"/>
    </source>
</evidence>
<accession>A0A9W6GT03</accession>
<sequence>MEGTSLGCFFGGDPDEPLCYTLVVTTKIYIDADACPVKEETYKVAIRYGLHTLVVSNSFMQIPSSPLITRMIVNAGPDVADDWIVEHVVAGDVVVTSDIPLAARVLAREAHAIAPYGRAFTEDSIGLALAQRALMEHIRSTGEATGGPPPFSASDRSRFLQILDQTLAREKRKRASGQSG</sequence>
<evidence type="ECO:0000256" key="2">
    <source>
        <dbReference type="HAMAP-Rule" id="MF_00489"/>
    </source>
</evidence>
<dbReference type="InterPro" id="IPR003791">
    <property type="entry name" value="UPF0178"/>
</dbReference>
<name>A0A9W6GT03_9HYPH</name>
<gene>
    <name evidence="3" type="ORF">LMG27198_13800</name>
</gene>
<comment type="caution">
    <text evidence="3">The sequence shown here is derived from an EMBL/GenBank/DDBJ whole genome shotgun (WGS) entry which is preliminary data.</text>
</comment>
<dbReference type="AlphaFoldDB" id="A0A9W6GT03"/>
<dbReference type="CDD" id="cd18720">
    <property type="entry name" value="PIN_YqxD-like"/>
    <property type="match status" value="1"/>
</dbReference>
<proteinExistence type="inferred from homology"/>
<reference evidence="3" key="1">
    <citation type="journal article" date="2023" name="Int. J. Syst. Evol. Microbiol.">
        <title>Methylocystis iwaonis sp. nov., a type II methane-oxidizing bacterium from surface soil of a rice paddy field in Japan, and emended description of the genus Methylocystis (ex Whittenbury et al. 1970) Bowman et al. 1993.</title>
        <authorList>
            <person name="Kaise H."/>
            <person name="Sawadogo J.B."/>
            <person name="Alam M.S."/>
            <person name="Ueno C."/>
            <person name="Dianou D."/>
            <person name="Shinjo R."/>
            <person name="Asakawa S."/>
        </authorList>
    </citation>
    <scope>NUCLEOTIDE SEQUENCE</scope>
    <source>
        <strain evidence="3">LMG27198</strain>
    </source>
</reference>
<protein>
    <recommendedName>
        <fullName evidence="2">UPF0178 protein LMG27198_13800</fullName>
    </recommendedName>
</protein>
<keyword evidence="4" id="KW-1185">Reference proteome</keyword>
<dbReference type="NCBIfam" id="NF001095">
    <property type="entry name" value="PRK00124.1"/>
    <property type="match status" value="1"/>
</dbReference>
<evidence type="ECO:0000313" key="4">
    <source>
        <dbReference type="Proteomes" id="UP001144323"/>
    </source>
</evidence>
<dbReference type="EMBL" id="BSEC01000001">
    <property type="protein sequence ID" value="GLI92388.1"/>
    <property type="molecule type" value="Genomic_DNA"/>
</dbReference>
<dbReference type="PANTHER" id="PTHR35146">
    <property type="entry name" value="UPF0178 PROTEIN YAII"/>
    <property type="match status" value="1"/>
</dbReference>
<dbReference type="HAMAP" id="MF_00489">
    <property type="entry name" value="UPF0178"/>
    <property type="match status" value="1"/>
</dbReference>
<evidence type="ECO:0000256" key="1">
    <source>
        <dbReference type="ARBA" id="ARBA00008522"/>
    </source>
</evidence>
<organism evidence="3 4">
    <name type="scientific">Methylocystis echinoides</name>
    <dbReference type="NCBI Taxonomy" id="29468"/>
    <lineage>
        <taxon>Bacteria</taxon>
        <taxon>Pseudomonadati</taxon>
        <taxon>Pseudomonadota</taxon>
        <taxon>Alphaproteobacteria</taxon>
        <taxon>Hyphomicrobiales</taxon>
        <taxon>Methylocystaceae</taxon>
        <taxon>Methylocystis</taxon>
    </lineage>
</organism>
<dbReference type="Proteomes" id="UP001144323">
    <property type="component" value="Unassembled WGS sequence"/>
</dbReference>
<comment type="similarity">
    <text evidence="1 2">Belongs to the UPF0178 family.</text>
</comment>
<dbReference type="Pfam" id="PF02639">
    <property type="entry name" value="DUF188"/>
    <property type="match status" value="1"/>
</dbReference>